<dbReference type="STRING" id="1314674.A0A0D7BRX4"/>
<dbReference type="AlphaFoldDB" id="A0A0D7BRX4"/>
<evidence type="ECO:0000313" key="3">
    <source>
        <dbReference type="EMBL" id="KIY72356.1"/>
    </source>
</evidence>
<dbReference type="InterPro" id="IPR001753">
    <property type="entry name" value="Enoyl-CoA_hydra/iso"/>
</dbReference>
<dbReference type="InterPro" id="IPR029045">
    <property type="entry name" value="ClpP/crotonase-like_dom_sf"/>
</dbReference>
<dbReference type="PANTHER" id="PTHR11941">
    <property type="entry name" value="ENOYL-COA HYDRATASE-RELATED"/>
    <property type="match status" value="1"/>
</dbReference>
<organism evidence="3 4">
    <name type="scientific">Cylindrobasidium torrendii FP15055 ss-10</name>
    <dbReference type="NCBI Taxonomy" id="1314674"/>
    <lineage>
        <taxon>Eukaryota</taxon>
        <taxon>Fungi</taxon>
        <taxon>Dikarya</taxon>
        <taxon>Basidiomycota</taxon>
        <taxon>Agaricomycotina</taxon>
        <taxon>Agaricomycetes</taxon>
        <taxon>Agaricomycetidae</taxon>
        <taxon>Agaricales</taxon>
        <taxon>Marasmiineae</taxon>
        <taxon>Physalacriaceae</taxon>
        <taxon>Cylindrobasidium</taxon>
    </lineage>
</organism>
<dbReference type="CDD" id="cd06558">
    <property type="entry name" value="crotonase-like"/>
    <property type="match status" value="1"/>
</dbReference>
<dbReference type="Proteomes" id="UP000054007">
    <property type="component" value="Unassembled WGS sequence"/>
</dbReference>
<gene>
    <name evidence="3" type="ORF">CYLTODRAFT_344267</name>
</gene>
<dbReference type="GO" id="GO:0005739">
    <property type="term" value="C:mitochondrion"/>
    <property type="evidence" value="ECO:0007669"/>
    <property type="project" value="TreeGrafter"/>
</dbReference>
<dbReference type="GO" id="GO:0006635">
    <property type="term" value="P:fatty acid beta-oxidation"/>
    <property type="evidence" value="ECO:0007669"/>
    <property type="project" value="TreeGrafter"/>
</dbReference>
<dbReference type="FunFam" id="1.10.12.10:FF:000001">
    <property type="entry name" value="Probable enoyl-CoA hydratase, mitochondrial"/>
    <property type="match status" value="1"/>
</dbReference>
<sequence>MGVESPQAYFHKVVNAKGVYCIALNRPKSKNAISMKILSVLIFYSTAPGSFCAGADLIERRSMTDEQVRNFLTQLRAVFSRIESMTFATICAIDGPALGGGLELALTCDFRICARDVTKIGFPEAKLGIIPGAGGTQRAPRLIGMTKAKELIFTGRSLTALDALDLGLVDYVADASSTAYERALRLALEIAQSAPLALRAAKVAISRSCELPLESALDHERKCYEPLLGTKDRVEALDAFREKRSPVFIGQ</sequence>
<dbReference type="Gene3D" id="3.90.226.10">
    <property type="entry name" value="2-enoyl-CoA Hydratase, Chain A, domain 1"/>
    <property type="match status" value="1"/>
</dbReference>
<reference evidence="3 4" key="1">
    <citation type="journal article" date="2015" name="Fungal Genet. Biol.">
        <title>Evolution of novel wood decay mechanisms in Agaricales revealed by the genome sequences of Fistulina hepatica and Cylindrobasidium torrendii.</title>
        <authorList>
            <person name="Floudas D."/>
            <person name="Held B.W."/>
            <person name="Riley R."/>
            <person name="Nagy L.G."/>
            <person name="Koehler G."/>
            <person name="Ransdell A.S."/>
            <person name="Younus H."/>
            <person name="Chow J."/>
            <person name="Chiniquy J."/>
            <person name="Lipzen A."/>
            <person name="Tritt A."/>
            <person name="Sun H."/>
            <person name="Haridas S."/>
            <person name="LaButti K."/>
            <person name="Ohm R.A."/>
            <person name="Kues U."/>
            <person name="Blanchette R.A."/>
            <person name="Grigoriev I.V."/>
            <person name="Minto R.E."/>
            <person name="Hibbett D.S."/>
        </authorList>
    </citation>
    <scope>NUCLEOTIDE SEQUENCE [LARGE SCALE GENOMIC DNA]</scope>
    <source>
        <strain evidence="3 4">FP15055 ss-10</strain>
    </source>
</reference>
<evidence type="ECO:0000256" key="2">
    <source>
        <dbReference type="ARBA" id="ARBA00023239"/>
    </source>
</evidence>
<comment type="similarity">
    <text evidence="1">Belongs to the enoyl-CoA hydratase/isomerase family.</text>
</comment>
<evidence type="ECO:0000256" key="1">
    <source>
        <dbReference type="ARBA" id="ARBA00005254"/>
    </source>
</evidence>
<dbReference type="InterPro" id="IPR014748">
    <property type="entry name" value="Enoyl-CoA_hydra_C"/>
</dbReference>
<keyword evidence="4" id="KW-1185">Reference proteome</keyword>
<evidence type="ECO:0000313" key="4">
    <source>
        <dbReference type="Proteomes" id="UP000054007"/>
    </source>
</evidence>
<dbReference type="Gene3D" id="1.10.12.10">
    <property type="entry name" value="Lyase 2-enoyl-coa Hydratase, Chain A, domain 2"/>
    <property type="match status" value="1"/>
</dbReference>
<dbReference type="PANTHER" id="PTHR11941:SF171">
    <property type="entry name" value="SD19268P"/>
    <property type="match status" value="1"/>
</dbReference>
<protein>
    <submittedName>
        <fullName evidence="3">ClpP/crotonase</fullName>
    </submittedName>
</protein>
<dbReference type="EMBL" id="KN880444">
    <property type="protein sequence ID" value="KIY72356.1"/>
    <property type="molecule type" value="Genomic_DNA"/>
</dbReference>
<proteinExistence type="inferred from homology"/>
<dbReference type="Pfam" id="PF00378">
    <property type="entry name" value="ECH_1"/>
    <property type="match status" value="1"/>
</dbReference>
<accession>A0A0D7BRX4</accession>
<dbReference type="SUPFAM" id="SSF52096">
    <property type="entry name" value="ClpP/crotonase"/>
    <property type="match status" value="1"/>
</dbReference>
<dbReference type="GO" id="GO:0016836">
    <property type="term" value="F:hydro-lyase activity"/>
    <property type="evidence" value="ECO:0007669"/>
    <property type="project" value="UniProtKB-ARBA"/>
</dbReference>
<dbReference type="OrthoDB" id="410701at2759"/>
<keyword evidence="2" id="KW-0456">Lyase</keyword>
<name>A0A0D7BRX4_9AGAR</name>